<evidence type="ECO:0000256" key="1">
    <source>
        <dbReference type="ARBA" id="ARBA00022630"/>
    </source>
</evidence>
<dbReference type="InterPro" id="IPR002938">
    <property type="entry name" value="FAD-bd"/>
</dbReference>
<reference evidence="6" key="1">
    <citation type="submission" date="2009-08" db="EMBL/GenBank/DDBJ databases">
        <title>Annotation of Salpingoeca rosetta.</title>
        <authorList>
            <consortium name="The Broad Institute Genome Sequencing Platform"/>
            <person name="Russ C."/>
            <person name="Cuomo C."/>
            <person name="Burger G."/>
            <person name="Gray M.W."/>
            <person name="Holland P.W.H."/>
            <person name="King N."/>
            <person name="Lang F.B.F."/>
            <person name="Roger A.J."/>
            <person name="Ruiz-Trillo I."/>
            <person name="Young S.K."/>
            <person name="Zeng Q."/>
            <person name="Gargeya S."/>
            <person name="Alvarado L."/>
            <person name="Berlin A."/>
            <person name="Chapman S.B."/>
            <person name="Chen Z."/>
            <person name="Freedman E."/>
            <person name="Gellesch M."/>
            <person name="Goldberg J."/>
            <person name="Griggs A."/>
            <person name="Gujja S."/>
            <person name="Heilman E."/>
            <person name="Heiman D."/>
            <person name="Howarth C."/>
            <person name="Mehta T."/>
            <person name="Neiman D."/>
            <person name="Pearson M."/>
            <person name="Roberts A."/>
            <person name="Saif S."/>
            <person name="Shea T."/>
            <person name="Shenoy N."/>
            <person name="Sisk P."/>
            <person name="Stolte C."/>
            <person name="Sykes S."/>
            <person name="White J."/>
            <person name="Yandava C."/>
            <person name="Haas B."/>
            <person name="Nusbaum C."/>
            <person name="Birren B."/>
        </authorList>
    </citation>
    <scope>NUCLEOTIDE SEQUENCE [LARGE SCALE GENOMIC DNA]</scope>
    <source>
        <strain evidence="6">ATCC 50818</strain>
    </source>
</reference>
<dbReference type="InterPro" id="IPR050982">
    <property type="entry name" value="Auxin_biosynth/cation_transpt"/>
</dbReference>
<evidence type="ECO:0000313" key="6">
    <source>
        <dbReference type="EMBL" id="EGD74283.1"/>
    </source>
</evidence>
<feature type="chain" id="PRO_5003290919" description="FAD-binding domain-containing protein" evidence="4">
    <location>
        <begin position="28"/>
        <end position="372"/>
    </location>
</feature>
<keyword evidence="3" id="KW-0560">Oxidoreductase</keyword>
<dbReference type="eggNOG" id="KOG1399">
    <property type="taxonomic scope" value="Eukaryota"/>
</dbReference>
<keyword evidence="2" id="KW-0274">FAD</keyword>
<proteinExistence type="predicted"/>
<organism evidence="7">
    <name type="scientific">Salpingoeca rosetta (strain ATCC 50818 / BSB-021)</name>
    <dbReference type="NCBI Taxonomy" id="946362"/>
    <lineage>
        <taxon>Eukaryota</taxon>
        <taxon>Choanoflagellata</taxon>
        <taxon>Craspedida</taxon>
        <taxon>Salpingoecidae</taxon>
        <taxon>Salpingoeca</taxon>
    </lineage>
</organism>
<keyword evidence="1" id="KW-0285">Flavoprotein</keyword>
<dbReference type="GO" id="GO:0050661">
    <property type="term" value="F:NADP binding"/>
    <property type="evidence" value="ECO:0007669"/>
    <property type="project" value="InterPro"/>
</dbReference>
<dbReference type="RefSeq" id="XP_004993183.1">
    <property type="nucleotide sequence ID" value="XM_004993126.1"/>
</dbReference>
<dbReference type="InParanoid" id="F2UCH6"/>
<dbReference type="InterPro" id="IPR036188">
    <property type="entry name" value="FAD/NAD-bd_sf"/>
</dbReference>
<dbReference type="GO" id="GO:0004499">
    <property type="term" value="F:N,N-dimethylaniline monooxygenase activity"/>
    <property type="evidence" value="ECO:0007669"/>
    <property type="project" value="InterPro"/>
</dbReference>
<dbReference type="GeneID" id="16073758"/>
<dbReference type="STRING" id="946362.F2UCH6"/>
<evidence type="ECO:0000313" key="7">
    <source>
        <dbReference type="Proteomes" id="UP000007799"/>
    </source>
</evidence>
<dbReference type="GO" id="GO:0071949">
    <property type="term" value="F:FAD binding"/>
    <property type="evidence" value="ECO:0007669"/>
    <property type="project" value="InterPro"/>
</dbReference>
<dbReference type="OMA" id="SWRRHYD"/>
<protein>
    <recommendedName>
        <fullName evidence="5">FAD-binding domain-containing protein</fullName>
    </recommendedName>
</protein>
<accession>F2UCH6</accession>
<evidence type="ECO:0000256" key="4">
    <source>
        <dbReference type="SAM" id="SignalP"/>
    </source>
</evidence>
<dbReference type="EMBL" id="GL832968">
    <property type="protein sequence ID" value="EGD74283.1"/>
    <property type="molecule type" value="Genomic_DNA"/>
</dbReference>
<dbReference type="Pfam" id="PF00743">
    <property type="entry name" value="FMO-like"/>
    <property type="match status" value="1"/>
</dbReference>
<sequence>MVMMWEHARSFLLGALAVVLLQKAVYILSPQIGQPDVPIRRSRDEDGSDDPSTYSVIIVGAGAAGLSLAGRLERAGISYVVFEKDEPGSAWENRYDRLHLHTVRGISELPYWRFPDWTPTFVSRSFLAKYYRAYAAFHNVKTHTEEYTSGKEFEGKRVLVVGFGNSGSEMALDLWEWGAQPTVLVRSPIHMLPRSLTRVFGHMYDVMRPLPPWVHDSGRDLIYSLVWGDLTPYNISLKKTGFVTDIVVHHKAPVQDIGTMALIKKGEIAVIKHEIDHIDGNTVHFADGSTGTFDHILLATGFKHNTGPYSRFLPSDVVAQLPNEHNVVSSGQEVPHQKRLYMLGFNDYMGRLAEINRESAHIVKDIVAKKYV</sequence>
<dbReference type="Pfam" id="PF01494">
    <property type="entry name" value="FAD_binding_3"/>
    <property type="match status" value="1"/>
</dbReference>
<dbReference type="SUPFAM" id="SSF51905">
    <property type="entry name" value="FAD/NAD(P)-binding domain"/>
    <property type="match status" value="1"/>
</dbReference>
<evidence type="ECO:0000259" key="5">
    <source>
        <dbReference type="Pfam" id="PF01494"/>
    </source>
</evidence>
<evidence type="ECO:0000256" key="2">
    <source>
        <dbReference type="ARBA" id="ARBA00022827"/>
    </source>
</evidence>
<dbReference type="GO" id="GO:0005829">
    <property type="term" value="C:cytosol"/>
    <property type="evidence" value="ECO:0007669"/>
    <property type="project" value="TreeGrafter"/>
</dbReference>
<dbReference type="KEGG" id="sre:PTSG_06292"/>
<dbReference type="AlphaFoldDB" id="F2UCH6"/>
<dbReference type="PANTHER" id="PTHR43539:SF78">
    <property type="entry name" value="FLAVIN-CONTAINING MONOOXYGENASE"/>
    <property type="match status" value="1"/>
</dbReference>
<feature type="domain" description="FAD-binding" evidence="5">
    <location>
        <begin position="54"/>
        <end position="88"/>
    </location>
</feature>
<dbReference type="OrthoDB" id="66881at2759"/>
<dbReference type="PANTHER" id="PTHR43539">
    <property type="entry name" value="FLAVIN-BINDING MONOOXYGENASE-LIKE PROTEIN (AFU_ORTHOLOGUE AFUA_4G09220)"/>
    <property type="match status" value="1"/>
</dbReference>
<dbReference type="Proteomes" id="UP000007799">
    <property type="component" value="Unassembled WGS sequence"/>
</dbReference>
<evidence type="ECO:0000256" key="3">
    <source>
        <dbReference type="ARBA" id="ARBA00023002"/>
    </source>
</evidence>
<gene>
    <name evidence="6" type="ORF">PTSG_06292</name>
</gene>
<feature type="signal peptide" evidence="4">
    <location>
        <begin position="1"/>
        <end position="27"/>
    </location>
</feature>
<dbReference type="InterPro" id="IPR020946">
    <property type="entry name" value="Flavin_mOase-like"/>
</dbReference>
<dbReference type="Gene3D" id="3.50.50.60">
    <property type="entry name" value="FAD/NAD(P)-binding domain"/>
    <property type="match status" value="2"/>
</dbReference>
<keyword evidence="4" id="KW-0732">Signal</keyword>
<keyword evidence="7" id="KW-1185">Reference proteome</keyword>
<name>F2UCH6_SALR5</name>